<feature type="compositionally biased region" description="Low complexity" evidence="1">
    <location>
        <begin position="126"/>
        <end position="147"/>
    </location>
</feature>
<feature type="compositionally biased region" description="Acidic residues" evidence="1">
    <location>
        <begin position="513"/>
        <end position="522"/>
    </location>
</feature>
<feature type="compositionally biased region" description="Polar residues" evidence="1">
    <location>
        <begin position="400"/>
        <end position="411"/>
    </location>
</feature>
<name>A0A9P8BRC7_9FUNG</name>
<evidence type="ECO:0000256" key="1">
    <source>
        <dbReference type="SAM" id="MobiDB-lite"/>
    </source>
</evidence>
<dbReference type="EMBL" id="JAHRHY010000018">
    <property type="protein sequence ID" value="KAG9062802.1"/>
    <property type="molecule type" value="Genomic_DNA"/>
</dbReference>
<accession>A0A9P8BRC7</accession>
<feature type="compositionally biased region" description="Low complexity" evidence="1">
    <location>
        <begin position="36"/>
        <end position="71"/>
    </location>
</feature>
<comment type="caution">
    <text evidence="2">The sequence shown here is derived from an EMBL/GenBank/DDBJ whole genome shotgun (WGS) entry which is preliminary data.</text>
</comment>
<feature type="compositionally biased region" description="Acidic residues" evidence="1">
    <location>
        <begin position="589"/>
        <end position="599"/>
    </location>
</feature>
<feature type="compositionally biased region" description="Basic and acidic residues" evidence="1">
    <location>
        <begin position="458"/>
        <end position="467"/>
    </location>
</feature>
<gene>
    <name evidence="2" type="ORF">KI688_005108</name>
</gene>
<feature type="region of interest" description="Disordered" evidence="1">
    <location>
        <begin position="120"/>
        <end position="147"/>
    </location>
</feature>
<feature type="region of interest" description="Disordered" evidence="1">
    <location>
        <begin position="665"/>
        <end position="693"/>
    </location>
</feature>
<feature type="compositionally biased region" description="Acidic residues" evidence="1">
    <location>
        <begin position="665"/>
        <end position="685"/>
    </location>
</feature>
<sequence length="727" mass="78699">MASPRSPSLDRGALSHVLGMESLATSASAAAASVAALSSSTTPTTVDDNDNNTTTMEQNNNSNMKHSSNNNIAKPIEDRRKNWATDTNLETDMDKEHGRQRHHNSNNNSVHHHAVATDKNGVVPHSTKTASSSVLPSSSSSFSAVDSSSQQDGLLHKVAVQACKSISRLIANVHITVVNTCYLLVVDSAHHKDIATAESGRKRKNLSDLITPVVSESTLQSFTASSSSLNVAIASSSTSSLSSMPSNAVEIVDIPDSVAEQDHHLKRIKVNHVGDQISTAPHAQADFTAHSTSTRNGQERKRKLSDDLVTPIMSGTSTPGRHSASPSRSVASVSTPSSSVPAASVSPLVAQGSGEHDHHLKRPRVYDVDEDSDNNAPVTDDRRQNGAIVIDDDDDVDATSDGNSNQADYNASFTYDTSFSGQDDSSLHRSLYVEDGSESREPSPARSVDSDATVTPRRLRDAADRLATHVRTSSVERQAEPATSPRQHLSRSPSTEPLSIASQAAPTVHSIDDDPDNEEVIEVIDLTPQPRIGSYPRGDSLPRVPGLTPQHSFQLPTLQRLVSRSSQSVERSQTRPTNRSSNNSIDILEISDDNDDDDDFYGRDTVRIDSEVREVQLDPHHPWSRGPIQLILPAEDRLEVEGHRRPQIEDVVDVDDHLPSIDYAEIESDSEEEDVRGSQEVDDDGLNERQVDEEHIRQSYIKAYLTVAAAASISTPRIVSSEVAAVL</sequence>
<protein>
    <submittedName>
        <fullName evidence="2">Uncharacterized protein</fullName>
    </submittedName>
</protein>
<reference evidence="2" key="1">
    <citation type="submission" date="2021-06" db="EMBL/GenBank/DDBJ databases">
        <title>Genome Sequence of Mortierella hyaline Strain SCG-10, a Cold-Adapted, Nitrate-Reducing Fungus Isolated from Soil in Minnesota, USA.</title>
        <authorList>
            <person name="Aldossari N."/>
        </authorList>
    </citation>
    <scope>NUCLEOTIDE SEQUENCE</scope>
    <source>
        <strain evidence="2">SCG-10</strain>
    </source>
</reference>
<dbReference type="AlphaFoldDB" id="A0A9P8BRC7"/>
<feature type="region of interest" description="Disordered" evidence="1">
    <location>
        <begin position="432"/>
        <end position="601"/>
    </location>
</feature>
<feature type="compositionally biased region" description="Low complexity" evidence="1">
    <location>
        <begin position="323"/>
        <end position="347"/>
    </location>
</feature>
<feature type="region of interest" description="Disordered" evidence="1">
    <location>
        <begin position="280"/>
        <end position="411"/>
    </location>
</feature>
<proteinExistence type="predicted"/>
<organism evidence="2 3">
    <name type="scientific">Linnemannia hyalina</name>
    <dbReference type="NCBI Taxonomy" id="64524"/>
    <lineage>
        <taxon>Eukaryota</taxon>
        <taxon>Fungi</taxon>
        <taxon>Fungi incertae sedis</taxon>
        <taxon>Mucoromycota</taxon>
        <taxon>Mortierellomycotina</taxon>
        <taxon>Mortierellomycetes</taxon>
        <taxon>Mortierellales</taxon>
        <taxon>Mortierellaceae</taxon>
        <taxon>Linnemannia</taxon>
    </lineage>
</organism>
<feature type="region of interest" description="Disordered" evidence="1">
    <location>
        <begin position="36"/>
        <end position="82"/>
    </location>
</feature>
<dbReference type="Proteomes" id="UP000707451">
    <property type="component" value="Unassembled WGS sequence"/>
</dbReference>
<evidence type="ECO:0000313" key="3">
    <source>
        <dbReference type="Proteomes" id="UP000707451"/>
    </source>
</evidence>
<feature type="compositionally biased region" description="Polar residues" evidence="1">
    <location>
        <begin position="484"/>
        <end position="505"/>
    </location>
</feature>
<evidence type="ECO:0000313" key="2">
    <source>
        <dbReference type="EMBL" id="KAG9062802.1"/>
    </source>
</evidence>
<feature type="compositionally biased region" description="Low complexity" evidence="1">
    <location>
        <begin position="557"/>
        <end position="588"/>
    </location>
</feature>
<keyword evidence="3" id="KW-1185">Reference proteome</keyword>
<dbReference type="OrthoDB" id="6270329at2759"/>